<accession>A0A314YAR1</accession>
<comment type="caution">
    <text evidence="1">The sequence shown here is derived from an EMBL/GenBank/DDBJ whole genome shotgun (WGS) entry which is preliminary data.</text>
</comment>
<name>A0A314YAR1_PRUYE</name>
<gene>
    <name evidence="1" type="ORF">Pyn_22703</name>
</gene>
<dbReference type="Proteomes" id="UP000250321">
    <property type="component" value="Unassembled WGS sequence"/>
</dbReference>
<evidence type="ECO:0000313" key="1">
    <source>
        <dbReference type="EMBL" id="PQQ01268.1"/>
    </source>
</evidence>
<protein>
    <submittedName>
        <fullName evidence="1">Uncharacterized protein</fullName>
    </submittedName>
</protein>
<evidence type="ECO:0000313" key="2">
    <source>
        <dbReference type="Proteomes" id="UP000250321"/>
    </source>
</evidence>
<dbReference type="EMBL" id="PJQY01001586">
    <property type="protein sequence ID" value="PQQ01268.1"/>
    <property type="molecule type" value="Genomic_DNA"/>
</dbReference>
<reference evidence="1 2" key="1">
    <citation type="submission" date="2018-02" db="EMBL/GenBank/DDBJ databases">
        <title>Draft genome of wild Prunus yedoensis var. nudiflora.</title>
        <authorList>
            <person name="Baek S."/>
            <person name="Kim J.-H."/>
            <person name="Choi K."/>
            <person name="Kim G.-B."/>
            <person name="Cho A."/>
            <person name="Jang H."/>
            <person name="Shin C.-H."/>
            <person name="Yu H.-J."/>
            <person name="Mun J.-H."/>
        </authorList>
    </citation>
    <scope>NUCLEOTIDE SEQUENCE [LARGE SCALE GENOMIC DNA]</scope>
    <source>
        <strain evidence="2">cv. Jeju island</strain>
        <tissue evidence="1">Leaf</tissue>
    </source>
</reference>
<keyword evidence="2" id="KW-1185">Reference proteome</keyword>
<proteinExistence type="predicted"/>
<organism evidence="1 2">
    <name type="scientific">Prunus yedoensis var. nudiflora</name>
    <dbReference type="NCBI Taxonomy" id="2094558"/>
    <lineage>
        <taxon>Eukaryota</taxon>
        <taxon>Viridiplantae</taxon>
        <taxon>Streptophyta</taxon>
        <taxon>Embryophyta</taxon>
        <taxon>Tracheophyta</taxon>
        <taxon>Spermatophyta</taxon>
        <taxon>Magnoliopsida</taxon>
        <taxon>eudicotyledons</taxon>
        <taxon>Gunneridae</taxon>
        <taxon>Pentapetalae</taxon>
        <taxon>rosids</taxon>
        <taxon>fabids</taxon>
        <taxon>Rosales</taxon>
        <taxon>Rosaceae</taxon>
        <taxon>Amygdaloideae</taxon>
        <taxon>Amygdaleae</taxon>
        <taxon>Prunus</taxon>
    </lineage>
</organism>
<dbReference type="AlphaFoldDB" id="A0A314YAR1"/>
<sequence length="73" mass="7953">MNEGTSKEGKRFHRGSLNKVSGMKTLGTEAWSEGLLSSSCSSHYKFLTVINPLAVKLPTTYTEKNSVADCLQS</sequence>